<accession>A0A8D8PM79</accession>
<protein>
    <submittedName>
        <fullName evidence="2">Uncharacterized protein</fullName>
    </submittedName>
</protein>
<evidence type="ECO:0000313" key="2">
    <source>
        <dbReference type="EMBL" id="CAG6606864.1"/>
    </source>
</evidence>
<reference evidence="2" key="1">
    <citation type="submission" date="2021-05" db="EMBL/GenBank/DDBJ databases">
        <authorList>
            <person name="Alioto T."/>
            <person name="Alioto T."/>
            <person name="Gomez Garrido J."/>
        </authorList>
    </citation>
    <scope>NUCLEOTIDE SEQUENCE</scope>
</reference>
<feature type="transmembrane region" description="Helical" evidence="1">
    <location>
        <begin position="21"/>
        <end position="39"/>
    </location>
</feature>
<sequence length="109" mass="12835">MRLLVMPQYPHKLRSRPHHKYLTHFLFAYFLNISIPVTPPCTTFVPTFRKLLPRGGSVSLIIILHLKSSTSRYVVCTLYLLSLFLQNCVFFRKLIKYGRTFMNAPHQPR</sequence>
<keyword evidence="1" id="KW-1133">Transmembrane helix</keyword>
<dbReference type="AlphaFoldDB" id="A0A8D8PM79"/>
<organism evidence="2">
    <name type="scientific">Cacopsylla melanoneura</name>
    <dbReference type="NCBI Taxonomy" id="428564"/>
    <lineage>
        <taxon>Eukaryota</taxon>
        <taxon>Metazoa</taxon>
        <taxon>Ecdysozoa</taxon>
        <taxon>Arthropoda</taxon>
        <taxon>Hexapoda</taxon>
        <taxon>Insecta</taxon>
        <taxon>Pterygota</taxon>
        <taxon>Neoptera</taxon>
        <taxon>Paraneoptera</taxon>
        <taxon>Hemiptera</taxon>
        <taxon>Sternorrhyncha</taxon>
        <taxon>Psylloidea</taxon>
        <taxon>Psyllidae</taxon>
        <taxon>Psyllinae</taxon>
        <taxon>Cacopsylla</taxon>
    </lineage>
</organism>
<keyword evidence="1" id="KW-0812">Transmembrane</keyword>
<evidence type="ECO:0000256" key="1">
    <source>
        <dbReference type="SAM" id="Phobius"/>
    </source>
</evidence>
<name>A0A8D8PM79_9HEMI</name>
<feature type="transmembrane region" description="Helical" evidence="1">
    <location>
        <begin position="73"/>
        <end position="95"/>
    </location>
</feature>
<dbReference type="EMBL" id="HBUF01005344">
    <property type="protein sequence ID" value="CAG6606864.1"/>
    <property type="molecule type" value="Transcribed_RNA"/>
</dbReference>
<proteinExistence type="predicted"/>
<keyword evidence="1" id="KW-0472">Membrane</keyword>